<keyword evidence="1" id="KW-1133">Transmembrane helix</keyword>
<dbReference type="AlphaFoldDB" id="A0A927RDC5"/>
<feature type="transmembrane region" description="Helical" evidence="1">
    <location>
        <begin position="6"/>
        <end position="27"/>
    </location>
</feature>
<keyword evidence="3" id="KW-1185">Reference proteome</keyword>
<sequence length="252" mass="29412">MSPSENIYFFLIGVPIVVAVIFIWLIFRKRKKIAIVFSSMLVIGYVGYYTYYPTLKENQHAKRYEQVDSYLTEKYPDGIFTISPEQYEEGHRVGDFYVSDIETPRIGATLHVDKEGLVTQTSWWSNSDNPTQREVWRTIEFSYGESYTLDKKIADITKEDEWIDGELTAFALIINDIPAIALFNYSREGYGLVELKEEERDGFVIMEESDYIFIYVDERYQGETITVNLENGEEFSLNVQQQKGQLIVEKQK</sequence>
<accession>A0A927RDC5</accession>
<reference evidence="2" key="1">
    <citation type="submission" date="2020-10" db="EMBL/GenBank/DDBJ databases">
        <title>Genomic Encyclopedia of Type Strains, Phase IV (KMG-IV): sequencing the most valuable type-strain genomes for metagenomic binning, comparative biology and taxonomic classification.</title>
        <authorList>
            <person name="Goeker M."/>
        </authorList>
    </citation>
    <scope>NUCLEOTIDE SEQUENCE</scope>
    <source>
        <strain evidence="2">DSM 13886</strain>
    </source>
</reference>
<comment type="caution">
    <text evidence="2">The sequence shown here is derived from an EMBL/GenBank/DDBJ whole genome shotgun (WGS) entry which is preliminary data.</text>
</comment>
<feature type="transmembrane region" description="Helical" evidence="1">
    <location>
        <begin position="34"/>
        <end position="52"/>
    </location>
</feature>
<dbReference type="RefSeq" id="WP_192598956.1">
    <property type="nucleotide sequence ID" value="NZ_JADBEL010000012.1"/>
</dbReference>
<gene>
    <name evidence="2" type="ORF">H4683_002315</name>
</gene>
<evidence type="ECO:0000313" key="3">
    <source>
        <dbReference type="Proteomes" id="UP000658225"/>
    </source>
</evidence>
<organism evidence="2 3">
    <name type="scientific">Sporosarcina limicola</name>
    <dbReference type="NCBI Taxonomy" id="34101"/>
    <lineage>
        <taxon>Bacteria</taxon>
        <taxon>Bacillati</taxon>
        <taxon>Bacillota</taxon>
        <taxon>Bacilli</taxon>
        <taxon>Bacillales</taxon>
        <taxon>Caryophanaceae</taxon>
        <taxon>Sporosarcina</taxon>
    </lineage>
</organism>
<proteinExistence type="predicted"/>
<dbReference type="EMBL" id="JADBEL010000012">
    <property type="protein sequence ID" value="MBE1555210.1"/>
    <property type="molecule type" value="Genomic_DNA"/>
</dbReference>
<keyword evidence="1" id="KW-0472">Membrane</keyword>
<name>A0A927RDC5_9BACL</name>
<dbReference type="Proteomes" id="UP000658225">
    <property type="component" value="Unassembled WGS sequence"/>
</dbReference>
<protein>
    <submittedName>
        <fullName evidence="2">Uncharacterized protein</fullName>
    </submittedName>
</protein>
<evidence type="ECO:0000256" key="1">
    <source>
        <dbReference type="SAM" id="Phobius"/>
    </source>
</evidence>
<evidence type="ECO:0000313" key="2">
    <source>
        <dbReference type="EMBL" id="MBE1555210.1"/>
    </source>
</evidence>
<keyword evidence="1" id="KW-0812">Transmembrane</keyword>